<evidence type="ECO:0000313" key="4">
    <source>
        <dbReference type="Proteomes" id="UP000095657"/>
    </source>
</evidence>
<evidence type="ECO:0000256" key="1">
    <source>
        <dbReference type="SAM" id="MobiDB-lite"/>
    </source>
</evidence>
<sequence>MNIKYFILLLLVALVSACNEEGIATLVIEDGQPSVAKMIVGQWKPNHAERADEDGNVIEDLDITDIPDLNFGENGSGHFGNSDTGTGGSGSGNFDWSVDEGENTGGGAGYDEKGPSVTFNGERWYIFQLTKSMLIIYRVTDKYILIYYYYRIGDYNTGNESEPTPIEKKIYRITETTSYGNEIGYSAVHIFEYDTQGRIKTYSFDDGKSAFNSDYTYKGAEEIHVSGGGESYTGYLSNNQLEKLFSTTSSAQKLVATPQYNSEGYISSINNIQFIYESNNLIKNSTYTYEYTDEKNNANIDLNCIISNYSKDYENQYSHYSLFAPFGFYGKFSANLISKESFTDGYADVFYEYSYEIDQEGKVQSVIRKCVDIRNADNILNTTTFTIFWEK</sequence>
<reference evidence="3 4" key="1">
    <citation type="submission" date="2015-09" db="EMBL/GenBank/DDBJ databases">
        <authorList>
            <consortium name="Pathogen Informatics"/>
        </authorList>
    </citation>
    <scope>NUCLEOTIDE SEQUENCE [LARGE SCALE GENOMIC DNA]</scope>
    <source>
        <strain evidence="3 4">2789STDY5834880</strain>
    </source>
</reference>
<name>A0A174SHN9_9BACE</name>
<protein>
    <recommendedName>
        <fullName evidence="5">DUF4595 domain-containing protein</fullName>
    </recommendedName>
</protein>
<evidence type="ECO:0000313" key="3">
    <source>
        <dbReference type="EMBL" id="CUP96136.1"/>
    </source>
</evidence>
<dbReference type="EMBL" id="CZAI01000009">
    <property type="protein sequence ID" value="CUP96136.1"/>
    <property type="molecule type" value="Genomic_DNA"/>
</dbReference>
<proteinExistence type="predicted"/>
<evidence type="ECO:0008006" key="5">
    <source>
        <dbReference type="Google" id="ProtNLM"/>
    </source>
</evidence>
<gene>
    <name evidence="3" type="ORF">ERS852494_03556</name>
</gene>
<dbReference type="AlphaFoldDB" id="A0A174SHN9"/>
<dbReference type="PROSITE" id="PS51257">
    <property type="entry name" value="PROKAR_LIPOPROTEIN"/>
    <property type="match status" value="1"/>
</dbReference>
<keyword evidence="2" id="KW-0732">Signal</keyword>
<dbReference type="Proteomes" id="UP000095657">
    <property type="component" value="Unassembled WGS sequence"/>
</dbReference>
<organism evidence="3 4">
    <name type="scientific">Bacteroides caccae</name>
    <dbReference type="NCBI Taxonomy" id="47678"/>
    <lineage>
        <taxon>Bacteria</taxon>
        <taxon>Pseudomonadati</taxon>
        <taxon>Bacteroidota</taxon>
        <taxon>Bacteroidia</taxon>
        <taxon>Bacteroidales</taxon>
        <taxon>Bacteroidaceae</taxon>
        <taxon>Bacteroides</taxon>
    </lineage>
</organism>
<feature type="chain" id="PRO_5008032958" description="DUF4595 domain-containing protein" evidence="2">
    <location>
        <begin position="18"/>
        <end position="391"/>
    </location>
</feature>
<accession>A0A174SHN9</accession>
<feature type="signal peptide" evidence="2">
    <location>
        <begin position="1"/>
        <end position="17"/>
    </location>
</feature>
<evidence type="ECO:0000256" key="2">
    <source>
        <dbReference type="SAM" id="SignalP"/>
    </source>
</evidence>
<feature type="region of interest" description="Disordered" evidence="1">
    <location>
        <begin position="74"/>
        <end position="112"/>
    </location>
</feature>